<accession>E3M0M1</accession>
<dbReference type="FunCoup" id="E3M0M1">
    <property type="interactions" value="1819"/>
</dbReference>
<keyword evidence="1" id="KW-0175">Coiled coil</keyword>
<dbReference type="OrthoDB" id="5854652at2759"/>
<name>E3M0M1_CAERE</name>
<dbReference type="STRING" id="31234.E3M0M1"/>
<dbReference type="Proteomes" id="UP000008281">
    <property type="component" value="Unassembled WGS sequence"/>
</dbReference>
<dbReference type="InParanoid" id="E3M0M1"/>
<dbReference type="OMA" id="NMYKIVN"/>
<dbReference type="HOGENOM" id="CLU_1095121_0_0_1"/>
<protein>
    <submittedName>
        <fullName evidence="2">Uncharacterized protein</fullName>
    </submittedName>
</protein>
<evidence type="ECO:0000256" key="1">
    <source>
        <dbReference type="SAM" id="Coils"/>
    </source>
</evidence>
<evidence type="ECO:0000313" key="3">
    <source>
        <dbReference type="Proteomes" id="UP000008281"/>
    </source>
</evidence>
<dbReference type="EMBL" id="DS268420">
    <property type="protein sequence ID" value="EFO87764.1"/>
    <property type="molecule type" value="Genomic_DNA"/>
</dbReference>
<feature type="coiled-coil region" evidence="1">
    <location>
        <begin position="149"/>
        <end position="176"/>
    </location>
</feature>
<reference evidence="2" key="1">
    <citation type="submission" date="2007-07" db="EMBL/GenBank/DDBJ databases">
        <title>PCAP assembly of the Caenorhabditis remanei genome.</title>
        <authorList>
            <consortium name="The Caenorhabditis remanei Sequencing Consortium"/>
            <person name="Wilson R.K."/>
        </authorList>
    </citation>
    <scope>NUCLEOTIDE SEQUENCE [LARGE SCALE GENOMIC DNA]</scope>
    <source>
        <strain evidence="2">PB4641</strain>
    </source>
</reference>
<keyword evidence="3" id="KW-1185">Reference proteome</keyword>
<dbReference type="AlphaFoldDB" id="E3M0M1"/>
<evidence type="ECO:0000313" key="2">
    <source>
        <dbReference type="EMBL" id="EFO87764.1"/>
    </source>
</evidence>
<dbReference type="eggNOG" id="ENOG502TIGU">
    <property type="taxonomic scope" value="Eukaryota"/>
</dbReference>
<sequence length="277" mass="32502">MNRLNEEQIIHSEMMRLLEKILSLAGEMKNFELQNQKATVIWASEWVEKVDNLNDAIENLADRIMIAESFKQVSNQILDWNLFSIINIFLSKISSSHSEPLKNKLTEIVIVMSKITENMYKIINRNQDERLNAAKIIAEQRINILLIEKERITRLLEAQKLKIKQKEELERQKSEEVRSTEMRREMRIKALEEHKKYLASRQAIEFLNSVNDATVISSHSNEDTNTIIEDEGLHCRKKRRSRSLARKVVGSVKKTIRRSISAVNNYLPHLHHHDKQE</sequence>
<proteinExistence type="predicted"/>
<organism evidence="3">
    <name type="scientific">Caenorhabditis remanei</name>
    <name type="common">Caenorhabditis vulgaris</name>
    <dbReference type="NCBI Taxonomy" id="31234"/>
    <lineage>
        <taxon>Eukaryota</taxon>
        <taxon>Metazoa</taxon>
        <taxon>Ecdysozoa</taxon>
        <taxon>Nematoda</taxon>
        <taxon>Chromadorea</taxon>
        <taxon>Rhabditida</taxon>
        <taxon>Rhabditina</taxon>
        <taxon>Rhabditomorpha</taxon>
        <taxon>Rhabditoidea</taxon>
        <taxon>Rhabditidae</taxon>
        <taxon>Peloderinae</taxon>
        <taxon>Caenorhabditis</taxon>
    </lineage>
</organism>
<gene>
    <name evidence="2" type="ORF">CRE_05456</name>
</gene>